<evidence type="ECO:0000313" key="2">
    <source>
        <dbReference type="Proteomes" id="UP000222366"/>
    </source>
</evidence>
<accession>A0A2D0KAS9</accession>
<protein>
    <submittedName>
        <fullName evidence="1">Uncharacterized protein</fullName>
    </submittedName>
</protein>
<keyword evidence="2" id="KW-1185">Reference proteome</keyword>
<dbReference type="EMBL" id="NJAJ01000064">
    <property type="protein sequence ID" value="PHM60531.1"/>
    <property type="molecule type" value="Genomic_DNA"/>
</dbReference>
<organism evidence="1 2">
    <name type="scientific">Xenorhabdus stockiae</name>
    <dbReference type="NCBI Taxonomy" id="351614"/>
    <lineage>
        <taxon>Bacteria</taxon>
        <taxon>Pseudomonadati</taxon>
        <taxon>Pseudomonadota</taxon>
        <taxon>Gammaproteobacteria</taxon>
        <taxon>Enterobacterales</taxon>
        <taxon>Morganellaceae</taxon>
        <taxon>Xenorhabdus</taxon>
    </lineage>
</organism>
<name>A0A2D0KAS9_9GAMM</name>
<dbReference type="AlphaFoldDB" id="A0A2D0KAS9"/>
<comment type="caution">
    <text evidence="1">The sequence shown here is derived from an EMBL/GenBank/DDBJ whole genome shotgun (WGS) entry which is preliminary data.</text>
</comment>
<sequence>MKTKISAVDKIRLQNALDINAEMEVLLIRLLPELKKFIKDDSYFSLRTLKRLLTC</sequence>
<dbReference type="Proteomes" id="UP000222366">
    <property type="component" value="Unassembled WGS sequence"/>
</dbReference>
<evidence type="ECO:0000313" key="1">
    <source>
        <dbReference type="EMBL" id="PHM60531.1"/>
    </source>
</evidence>
<gene>
    <name evidence="1" type="ORF">Xsto_03898</name>
</gene>
<reference evidence="1 2" key="1">
    <citation type="journal article" date="2017" name="Nat. Microbiol.">
        <title>Natural product diversity associated with the nematode symbionts Photorhabdus and Xenorhabdus.</title>
        <authorList>
            <person name="Tobias N.J."/>
            <person name="Wolff H."/>
            <person name="Djahanschiri B."/>
            <person name="Grundmann F."/>
            <person name="Kronenwerth M."/>
            <person name="Shi Y.M."/>
            <person name="Simonyi S."/>
            <person name="Grun P."/>
            <person name="Shapiro-Ilan D."/>
            <person name="Pidot S.J."/>
            <person name="Stinear T.P."/>
            <person name="Ebersberger I."/>
            <person name="Bode H.B."/>
        </authorList>
    </citation>
    <scope>NUCLEOTIDE SEQUENCE [LARGE SCALE GENOMIC DNA]</scope>
    <source>
        <strain evidence="1 2">DSM 17904</strain>
    </source>
</reference>
<proteinExistence type="predicted"/>